<dbReference type="PANTHER" id="PTHR33917">
    <property type="entry name" value="PROTEIN EXECUTER 1, CHLOROPLASTIC"/>
    <property type="match status" value="1"/>
</dbReference>
<feature type="compositionally biased region" description="Acidic residues" evidence="1">
    <location>
        <begin position="635"/>
        <end position="644"/>
    </location>
</feature>
<feature type="compositionally biased region" description="Low complexity" evidence="1">
    <location>
        <begin position="645"/>
        <end position="676"/>
    </location>
</feature>
<gene>
    <name evidence="2" type="ORF">C2E21_7259</name>
</gene>
<feature type="region of interest" description="Disordered" evidence="1">
    <location>
        <begin position="493"/>
        <end position="517"/>
    </location>
</feature>
<dbReference type="AlphaFoldDB" id="A0A2P6TIE2"/>
<reference evidence="2 3" key="1">
    <citation type="journal article" date="2018" name="Plant J.">
        <title>Genome sequences of Chlorella sorokiniana UTEX 1602 and Micractinium conductrix SAG 241.80: implications to maltose excretion by a green alga.</title>
        <authorList>
            <person name="Arriola M.B."/>
            <person name="Velmurugan N."/>
            <person name="Zhang Y."/>
            <person name="Plunkett M.H."/>
            <person name="Hondzo H."/>
            <person name="Barney B.M."/>
        </authorList>
    </citation>
    <scope>NUCLEOTIDE SEQUENCE [LARGE SCALE GENOMIC DNA]</scope>
    <source>
        <strain evidence="3">UTEX 1602</strain>
    </source>
</reference>
<evidence type="ECO:0000256" key="1">
    <source>
        <dbReference type="SAM" id="MobiDB-lite"/>
    </source>
</evidence>
<dbReference type="STRING" id="3076.A0A2P6TIE2"/>
<comment type="caution">
    <text evidence="2">The sequence shown here is derived from an EMBL/GenBank/DDBJ whole genome shotgun (WGS) entry which is preliminary data.</text>
</comment>
<feature type="compositionally biased region" description="Low complexity" evidence="1">
    <location>
        <begin position="576"/>
        <end position="585"/>
    </location>
</feature>
<feature type="compositionally biased region" description="Low complexity" evidence="1">
    <location>
        <begin position="92"/>
        <end position="101"/>
    </location>
</feature>
<keyword evidence="3" id="KW-1185">Reference proteome</keyword>
<evidence type="ECO:0000313" key="3">
    <source>
        <dbReference type="Proteomes" id="UP000239899"/>
    </source>
</evidence>
<sequence length="892" mass="94932">MLLCQALTVARPGAGAAARPLRSTAARPQRCLVVAAAPPDGGSGQPPSSRRPASRLEPLAPAEQLGSSPRLEQPLGGSQGGATHSSGHHGAHPTAASAAHPKGSQAPVEPGSWEDWQRYFYEMDDIVNELESVFAEQEEAVAREDYRAAAACKAQREALVAQDAVEEAMKELDAAIAAERFEDAARLRDQAAVSAVGWWVGRGAGDPCGHLLRISPDFSRYVGQVYTPRDLAELLPTKMSGGKEDMRARMMEALQQKQRELAGGAPFNLEEQQQQEEEEELKPEELGLPVLELFVRRSADGGYEQQAVALFAPDLPTDEDEQQPEELAAQEVAKGIAEMIATDTGDGNVVSVERGQTEDGSSFVTIEISSLADSGLTREEAELQARLSGGLDSDDEEALAAAEEDSDDDDEDIRTIDDLAASVGVQPDDDASSSSSSSSSMASGSGAAGAAGSAGSAEVSEEEAAKLARWQDMAAEMGSINREIKETVEAIEQALMQGSPGSSGKAADGEPQEWQLDTSGNYSETIDEALSQVQSPSDMGTFLHRAPAKISWHGRDCFTVSVSEPAILRDAREQQEQQAAAAAAEEPPKLQRPPVRIIYDGKEQQRGQQPAAGPDGSSSSSSSRRSQDGSLDVEVTAEESDSEEVSVLLSPSAAQQQDVAQPPASAEQRLQSEQEAIAADSAALAEQIESLQGDMMAGRKPSQEKINEIAKRAMGLALAQGMTTAAQGDVTSDRWGLGQTTYQRVRLNSFVKTDPFNGLYLGSFGPHGPELLHVTREVEGGQEFAVATKLTGDPNVPAGAVSWKASIGRNSRLPVEMYPPEMGVLGRYRGQGQVAQSGYANPRWVDGELLILDGSPFVQGAQLGFTYDVGSSQKWLIVLHRVDLEEIFAESD</sequence>
<feature type="compositionally biased region" description="Low complexity" evidence="1">
    <location>
        <begin position="35"/>
        <end position="51"/>
    </location>
</feature>
<feature type="region of interest" description="Disordered" evidence="1">
    <location>
        <begin position="387"/>
        <end position="457"/>
    </location>
</feature>
<feature type="compositionally biased region" description="Low complexity" evidence="1">
    <location>
        <begin position="432"/>
        <end position="457"/>
    </location>
</feature>
<proteinExistence type="predicted"/>
<feature type="compositionally biased region" description="Low complexity" evidence="1">
    <location>
        <begin position="609"/>
        <end position="634"/>
    </location>
</feature>
<feature type="compositionally biased region" description="Acidic residues" evidence="1">
    <location>
        <begin position="392"/>
        <end position="412"/>
    </location>
</feature>
<feature type="region of interest" description="Disordered" evidence="1">
    <location>
        <begin position="11"/>
        <end position="111"/>
    </location>
</feature>
<feature type="region of interest" description="Disordered" evidence="1">
    <location>
        <begin position="569"/>
        <end position="676"/>
    </location>
</feature>
<dbReference type="InterPro" id="IPR044680">
    <property type="entry name" value="EX1/2"/>
</dbReference>
<dbReference type="PANTHER" id="PTHR33917:SF3">
    <property type="entry name" value="PROTEIN EXECUTER 1, CHLOROPLASTIC"/>
    <property type="match status" value="1"/>
</dbReference>
<feature type="compositionally biased region" description="Low complexity" evidence="1">
    <location>
        <begin position="11"/>
        <end position="20"/>
    </location>
</feature>
<dbReference type="GO" id="GO:0010343">
    <property type="term" value="P:singlet oxygen-mediated programmed cell death"/>
    <property type="evidence" value="ECO:0007669"/>
    <property type="project" value="InterPro"/>
</dbReference>
<dbReference type="GO" id="GO:0042651">
    <property type="term" value="C:thylakoid membrane"/>
    <property type="evidence" value="ECO:0007669"/>
    <property type="project" value="TreeGrafter"/>
</dbReference>
<evidence type="ECO:0000313" key="2">
    <source>
        <dbReference type="EMBL" id="PRW34063.1"/>
    </source>
</evidence>
<name>A0A2P6TIE2_CHLSO</name>
<organism evidence="2 3">
    <name type="scientific">Chlorella sorokiniana</name>
    <name type="common">Freshwater green alga</name>
    <dbReference type="NCBI Taxonomy" id="3076"/>
    <lineage>
        <taxon>Eukaryota</taxon>
        <taxon>Viridiplantae</taxon>
        <taxon>Chlorophyta</taxon>
        <taxon>core chlorophytes</taxon>
        <taxon>Trebouxiophyceae</taxon>
        <taxon>Chlorellales</taxon>
        <taxon>Chlorellaceae</taxon>
        <taxon>Chlorella clade</taxon>
        <taxon>Chlorella</taxon>
    </lineage>
</organism>
<accession>A0A2P6TIE2</accession>
<dbReference type="Proteomes" id="UP000239899">
    <property type="component" value="Unassembled WGS sequence"/>
</dbReference>
<protein>
    <submittedName>
        <fullName evidence="2">EXECUTER chloroplastic</fullName>
    </submittedName>
</protein>
<dbReference type="OrthoDB" id="722566at2759"/>
<dbReference type="EMBL" id="LHPG02000015">
    <property type="protein sequence ID" value="PRW34063.1"/>
    <property type="molecule type" value="Genomic_DNA"/>
</dbReference>
<dbReference type="Pfam" id="PF12014">
    <property type="entry name" value="Cyclin_D1_bind"/>
    <property type="match status" value="1"/>
</dbReference>